<evidence type="ECO:0000313" key="8">
    <source>
        <dbReference type="Proteomes" id="UP001195483"/>
    </source>
</evidence>
<dbReference type="InterPro" id="IPR015883">
    <property type="entry name" value="Glyco_hydro_20_cat"/>
</dbReference>
<dbReference type="Proteomes" id="UP001195483">
    <property type="component" value="Unassembled WGS sequence"/>
</dbReference>
<keyword evidence="8" id="KW-1185">Reference proteome</keyword>
<evidence type="ECO:0000259" key="6">
    <source>
        <dbReference type="Pfam" id="PF00728"/>
    </source>
</evidence>
<comment type="catalytic activity">
    <reaction evidence="1">
        <text>Hydrolysis of terminal non-reducing N-acetyl-D-hexosamine residues in N-acetyl-beta-D-hexosaminides.</text>
        <dbReference type="EC" id="3.2.1.52"/>
    </reaction>
</comment>
<comment type="similarity">
    <text evidence="2">Belongs to the glycosyl hydrolase 20 family.</text>
</comment>
<comment type="caution">
    <text evidence="7">The sequence shown here is derived from an EMBL/GenBank/DDBJ whole genome shotgun (WGS) entry which is preliminary data.</text>
</comment>
<dbReference type="Gene3D" id="3.20.20.80">
    <property type="entry name" value="Glycosidases"/>
    <property type="match status" value="1"/>
</dbReference>
<dbReference type="PRINTS" id="PR00738">
    <property type="entry name" value="GLHYDRLASE20"/>
</dbReference>
<dbReference type="GO" id="GO:0005764">
    <property type="term" value="C:lysosome"/>
    <property type="evidence" value="ECO:0007669"/>
    <property type="project" value="TreeGrafter"/>
</dbReference>
<proteinExistence type="inferred from homology"/>
<keyword evidence="5" id="KW-0812">Transmembrane</keyword>
<dbReference type="GO" id="GO:0005975">
    <property type="term" value="P:carbohydrate metabolic process"/>
    <property type="evidence" value="ECO:0007669"/>
    <property type="project" value="InterPro"/>
</dbReference>
<keyword evidence="5" id="KW-0472">Membrane</keyword>
<evidence type="ECO:0000313" key="7">
    <source>
        <dbReference type="EMBL" id="KAK3610027.1"/>
    </source>
</evidence>
<evidence type="ECO:0000256" key="2">
    <source>
        <dbReference type="ARBA" id="ARBA00006285"/>
    </source>
</evidence>
<evidence type="ECO:0000256" key="4">
    <source>
        <dbReference type="ARBA" id="ARBA00022801"/>
    </source>
</evidence>
<reference evidence="7" key="2">
    <citation type="journal article" date="2021" name="Genome Biol. Evol.">
        <title>Developing a high-quality reference genome for a parasitic bivalve with doubly uniparental inheritance (Bivalvia: Unionida).</title>
        <authorList>
            <person name="Smith C.H."/>
        </authorList>
    </citation>
    <scope>NUCLEOTIDE SEQUENCE</scope>
    <source>
        <strain evidence="7">CHS0354</strain>
        <tissue evidence="7">Mantle</tissue>
    </source>
</reference>
<dbReference type="GO" id="GO:0004563">
    <property type="term" value="F:beta-N-acetylhexosaminidase activity"/>
    <property type="evidence" value="ECO:0007669"/>
    <property type="project" value="UniProtKB-EC"/>
</dbReference>
<dbReference type="GO" id="GO:0030203">
    <property type="term" value="P:glycosaminoglycan metabolic process"/>
    <property type="evidence" value="ECO:0007669"/>
    <property type="project" value="TreeGrafter"/>
</dbReference>
<dbReference type="InterPro" id="IPR025705">
    <property type="entry name" value="Beta_hexosaminidase_sua/sub"/>
</dbReference>
<evidence type="ECO:0000256" key="1">
    <source>
        <dbReference type="ARBA" id="ARBA00001231"/>
    </source>
</evidence>
<dbReference type="EC" id="3.2.1.52" evidence="3"/>
<reference evidence="7" key="3">
    <citation type="submission" date="2023-05" db="EMBL/GenBank/DDBJ databases">
        <authorList>
            <person name="Smith C.H."/>
        </authorList>
    </citation>
    <scope>NUCLEOTIDE SEQUENCE</scope>
    <source>
        <strain evidence="7">CHS0354</strain>
        <tissue evidence="7">Mantle</tissue>
    </source>
</reference>
<dbReference type="PANTHER" id="PTHR22600">
    <property type="entry name" value="BETA-HEXOSAMINIDASE"/>
    <property type="match status" value="1"/>
</dbReference>
<gene>
    <name evidence="7" type="ORF">CHS0354_032375</name>
</gene>
<keyword evidence="4" id="KW-0378">Hydrolase</keyword>
<evidence type="ECO:0000256" key="3">
    <source>
        <dbReference type="ARBA" id="ARBA00012663"/>
    </source>
</evidence>
<dbReference type="PANTHER" id="PTHR22600:SF21">
    <property type="entry name" value="BETA-HEXOSAMINIDASE A"/>
    <property type="match status" value="1"/>
</dbReference>
<name>A0AAE0TGL2_9BIVA</name>
<reference evidence="7" key="1">
    <citation type="journal article" date="2021" name="Genome Biol. Evol.">
        <title>A High-Quality Reference Genome for a Parasitic Bivalve with Doubly Uniparental Inheritance (Bivalvia: Unionida).</title>
        <authorList>
            <person name="Smith C.H."/>
        </authorList>
    </citation>
    <scope>NUCLEOTIDE SEQUENCE</scope>
    <source>
        <strain evidence="7">CHS0354</strain>
    </source>
</reference>
<dbReference type="GO" id="GO:0016020">
    <property type="term" value="C:membrane"/>
    <property type="evidence" value="ECO:0007669"/>
    <property type="project" value="TreeGrafter"/>
</dbReference>
<dbReference type="EMBL" id="JAEAOA010001913">
    <property type="protein sequence ID" value="KAK3610027.1"/>
    <property type="molecule type" value="Genomic_DNA"/>
</dbReference>
<organism evidence="7 8">
    <name type="scientific">Potamilus streckersoni</name>
    <dbReference type="NCBI Taxonomy" id="2493646"/>
    <lineage>
        <taxon>Eukaryota</taxon>
        <taxon>Metazoa</taxon>
        <taxon>Spiralia</taxon>
        <taxon>Lophotrochozoa</taxon>
        <taxon>Mollusca</taxon>
        <taxon>Bivalvia</taxon>
        <taxon>Autobranchia</taxon>
        <taxon>Heteroconchia</taxon>
        <taxon>Palaeoheterodonta</taxon>
        <taxon>Unionida</taxon>
        <taxon>Unionoidea</taxon>
        <taxon>Unionidae</taxon>
        <taxon>Ambleminae</taxon>
        <taxon>Lampsilini</taxon>
        <taxon>Potamilus</taxon>
    </lineage>
</organism>
<protein>
    <recommendedName>
        <fullName evidence="3">beta-N-acetylhexosaminidase</fullName>
        <ecNumber evidence="3">3.2.1.52</ecNumber>
    </recommendedName>
</protein>
<evidence type="ECO:0000256" key="5">
    <source>
        <dbReference type="SAM" id="Phobius"/>
    </source>
</evidence>
<dbReference type="AlphaFoldDB" id="A0AAE0TGL2"/>
<keyword evidence="5" id="KW-1133">Transmembrane helix</keyword>
<accession>A0AAE0TGL2</accession>
<feature type="domain" description="Glycoside hydrolase family 20 catalytic" evidence="6">
    <location>
        <begin position="27"/>
        <end position="146"/>
    </location>
</feature>
<dbReference type="InterPro" id="IPR017853">
    <property type="entry name" value="GH"/>
</dbReference>
<dbReference type="SUPFAM" id="SSF51445">
    <property type="entry name" value="(Trans)glycosidases"/>
    <property type="match status" value="1"/>
</dbReference>
<sequence>MSKDYIQSVIGYYFDRLTKDLKELTQNQSTGRSFIMWEDVVKYANAIPRDSIIQVWMNKQNYVQQLNEKGYRTIYSSCWYLDHSKYGVQWSEYYLCDPSPYFYESAEKDKLLGGEACLWSEYVENDNLMTMLWPRASAVAERLWSAKTTRDINSAGRRLQEHKCRMMRRGFNVGYTSGPDYCLRPLKAKESYKDDADSLSEEIIIRSIKTIGGKATLKLGSNTTVLSIMNTVIIVAGLLLLYKIFRSWRRKWTFLSRMQRV</sequence>
<dbReference type="Pfam" id="PF00728">
    <property type="entry name" value="Glyco_hydro_20"/>
    <property type="match status" value="1"/>
</dbReference>
<feature type="transmembrane region" description="Helical" evidence="5">
    <location>
        <begin position="225"/>
        <end position="245"/>
    </location>
</feature>
<dbReference type="GO" id="GO:0006689">
    <property type="term" value="P:ganglioside catabolic process"/>
    <property type="evidence" value="ECO:0007669"/>
    <property type="project" value="TreeGrafter"/>
</dbReference>